<evidence type="ECO:0000256" key="3">
    <source>
        <dbReference type="ARBA" id="ARBA00022840"/>
    </source>
</evidence>
<keyword evidence="6" id="KW-1185">Reference proteome</keyword>
<keyword evidence="2" id="KW-0547">Nucleotide-binding</keyword>
<dbReference type="FunFam" id="3.30.300.160:FF:000002">
    <property type="entry name" value="Type II secretion system protein E"/>
    <property type="match status" value="1"/>
</dbReference>
<dbReference type="PANTHER" id="PTHR30258">
    <property type="entry name" value="TYPE II SECRETION SYSTEM PROTEIN GSPE-RELATED"/>
    <property type="match status" value="1"/>
</dbReference>
<dbReference type="GO" id="GO:0016887">
    <property type="term" value="F:ATP hydrolysis activity"/>
    <property type="evidence" value="ECO:0007669"/>
    <property type="project" value="TreeGrafter"/>
</dbReference>
<dbReference type="InterPro" id="IPR003593">
    <property type="entry name" value="AAA+_ATPase"/>
</dbReference>
<dbReference type="Pfam" id="PF00437">
    <property type="entry name" value="T2SSE"/>
    <property type="match status" value="1"/>
</dbReference>
<dbReference type="InterPro" id="IPR037257">
    <property type="entry name" value="T2SS_E_N_sf"/>
</dbReference>
<keyword evidence="3" id="KW-0067">ATP-binding</keyword>
<dbReference type="FunFam" id="3.40.50.300:FF:000398">
    <property type="entry name" value="Type IV pilus assembly ATPase PilB"/>
    <property type="match status" value="1"/>
</dbReference>
<dbReference type="RefSeq" id="WP_271013504.1">
    <property type="nucleotide sequence ID" value="NZ_JAQIFT010000068.1"/>
</dbReference>
<dbReference type="Gene3D" id="3.30.300.160">
    <property type="entry name" value="Type II secretion system, protein E, N-terminal domain"/>
    <property type="match status" value="1"/>
</dbReference>
<dbReference type="SUPFAM" id="SSF160246">
    <property type="entry name" value="EspE N-terminal domain-like"/>
    <property type="match status" value="1"/>
</dbReference>
<name>A0AA42DR78_9FIRM</name>
<dbReference type="GO" id="GO:0005524">
    <property type="term" value="F:ATP binding"/>
    <property type="evidence" value="ECO:0007669"/>
    <property type="project" value="UniProtKB-KW"/>
</dbReference>
<dbReference type="Pfam" id="PF05157">
    <property type="entry name" value="MshEN"/>
    <property type="match status" value="1"/>
</dbReference>
<sequence>MRKNLKIGDILVEEGLITEEQLQNVLRIQKTTYPDKRIGDLLVNLNYITEEQLTQSLSKRLRVPFISLKSYPIQNEVVNILDEKIARKYLAIPIGKNGNILTIGMNDPLNLYAIEEIRLATRLEINAVICTKEDINNVIERCYSGRQAFVAAKQLQQEFNTREIINVGAAVDSNGVIENAPVVKMVNSIVEQGVKLGASDIHIEAGSEMTRVRMRIDGELQEQMKINRAAHDAIVTRLKIMSNMNIAEKRAPQDGRFELIHNGYQIDVRVSVLPTTYGEKVVIRILNTQDNAVATVKELGLTAHNKSLFDKIVKSPNGIILVTGPTGSGKSTTLYAVLSERNKTTDNIITLEDPVEKKLEGINQVQINNKAGLTFASGLRSILRQDPDVIMLGEIRDAETASIAIRAAITGHLVFSTLHTNDAASTIVRLVDMGIEPYMVSSALVGVIAQRLARKVCPYCKKPHESTQEEMDLLKLGEPVTFYRGEGCQYCNFTGYKGRTAVHEIIVVNSEIKQMINRGAKAEEIREYAQAHDTMLLQDNMRQLVLEGITTPEEYVKITYSID</sequence>
<dbReference type="InterPro" id="IPR007831">
    <property type="entry name" value="T2SS_GspE_N"/>
</dbReference>
<dbReference type="InterPro" id="IPR001482">
    <property type="entry name" value="T2SS/T4SS_dom"/>
</dbReference>
<evidence type="ECO:0000313" key="5">
    <source>
        <dbReference type="EMBL" id="MDA3733793.1"/>
    </source>
</evidence>
<dbReference type="EMBL" id="JAQIFT010000068">
    <property type="protein sequence ID" value="MDA3733793.1"/>
    <property type="molecule type" value="Genomic_DNA"/>
</dbReference>
<dbReference type="AlphaFoldDB" id="A0AA42DR78"/>
<feature type="domain" description="Bacterial type II secretion system protein E" evidence="4">
    <location>
        <begin position="383"/>
        <end position="397"/>
    </location>
</feature>
<accession>A0AA42DR78</accession>
<dbReference type="Gene3D" id="3.30.450.90">
    <property type="match status" value="1"/>
</dbReference>
<reference evidence="5" key="1">
    <citation type="journal article" date="2023" name="Int. J. Syst. Evol. Microbiol.">
        <title>&lt;i&gt;Holtiella tumoricola&lt;/i&gt; gen. nov. sp. nov., isolated from a human clinical sample.</title>
        <authorList>
            <person name="Allen-Vercoe E."/>
            <person name="Daigneault M.C."/>
            <person name="Vancuren S.J."/>
            <person name="Cochrane K."/>
            <person name="O'Neal L.L."/>
            <person name="Sankaranarayanan K."/>
            <person name="Lawson P.A."/>
        </authorList>
    </citation>
    <scope>NUCLEOTIDE SEQUENCE</scope>
    <source>
        <strain evidence="5">CC70A</strain>
    </source>
</reference>
<dbReference type="PANTHER" id="PTHR30258:SF1">
    <property type="entry name" value="PROTEIN TRANSPORT PROTEIN HOFB HOMOLOG"/>
    <property type="match status" value="1"/>
</dbReference>
<dbReference type="Proteomes" id="UP001169242">
    <property type="component" value="Unassembled WGS sequence"/>
</dbReference>
<evidence type="ECO:0000256" key="1">
    <source>
        <dbReference type="ARBA" id="ARBA00006611"/>
    </source>
</evidence>
<dbReference type="PROSITE" id="PS00662">
    <property type="entry name" value="T2SP_E"/>
    <property type="match status" value="1"/>
</dbReference>
<comment type="similarity">
    <text evidence="1">Belongs to the GSP E family.</text>
</comment>
<protein>
    <submittedName>
        <fullName evidence="5">GspE/PulE family protein</fullName>
    </submittedName>
</protein>
<evidence type="ECO:0000313" key="6">
    <source>
        <dbReference type="Proteomes" id="UP001169242"/>
    </source>
</evidence>
<dbReference type="InterPro" id="IPR027417">
    <property type="entry name" value="P-loop_NTPase"/>
</dbReference>
<proteinExistence type="inferred from homology"/>
<evidence type="ECO:0000256" key="2">
    <source>
        <dbReference type="ARBA" id="ARBA00022741"/>
    </source>
</evidence>
<evidence type="ECO:0000259" key="4">
    <source>
        <dbReference type="PROSITE" id="PS00662"/>
    </source>
</evidence>
<dbReference type="CDD" id="cd01129">
    <property type="entry name" value="PulE-GspE-like"/>
    <property type="match status" value="1"/>
</dbReference>
<dbReference type="SMART" id="SM00382">
    <property type="entry name" value="AAA"/>
    <property type="match status" value="1"/>
</dbReference>
<dbReference type="GO" id="GO:0005886">
    <property type="term" value="C:plasma membrane"/>
    <property type="evidence" value="ECO:0007669"/>
    <property type="project" value="TreeGrafter"/>
</dbReference>
<dbReference type="Gene3D" id="3.40.50.300">
    <property type="entry name" value="P-loop containing nucleotide triphosphate hydrolases"/>
    <property type="match status" value="1"/>
</dbReference>
<comment type="caution">
    <text evidence="5">The sequence shown here is derived from an EMBL/GenBank/DDBJ whole genome shotgun (WGS) entry which is preliminary data.</text>
</comment>
<organism evidence="5 6">
    <name type="scientific">Holtiella tumoricola</name>
    <dbReference type="NCBI Taxonomy" id="3018743"/>
    <lineage>
        <taxon>Bacteria</taxon>
        <taxon>Bacillati</taxon>
        <taxon>Bacillota</taxon>
        <taxon>Clostridia</taxon>
        <taxon>Lachnospirales</taxon>
        <taxon>Cellulosilyticaceae</taxon>
        <taxon>Holtiella</taxon>
    </lineage>
</organism>
<dbReference type="SUPFAM" id="SSF52540">
    <property type="entry name" value="P-loop containing nucleoside triphosphate hydrolases"/>
    <property type="match status" value="1"/>
</dbReference>
<gene>
    <name evidence="5" type="ORF">PBV87_20175</name>
</gene>